<name>A0A520MGH3_9GAMM</name>
<dbReference type="PANTHER" id="PTHR47619:SF1">
    <property type="entry name" value="EXODEOXYRIBONUCLEASE WALJ"/>
    <property type="match status" value="1"/>
</dbReference>
<dbReference type="GO" id="GO:0016787">
    <property type="term" value="F:hydrolase activity"/>
    <property type="evidence" value="ECO:0007669"/>
    <property type="project" value="UniProtKB-KW"/>
</dbReference>
<dbReference type="Pfam" id="PF00753">
    <property type="entry name" value="Lactamase_B"/>
    <property type="match status" value="1"/>
</dbReference>
<accession>A0A520MGH3</accession>
<dbReference type="InterPro" id="IPR052533">
    <property type="entry name" value="WalJ/YycJ-like"/>
</dbReference>
<gene>
    <name evidence="2" type="ORF">EVB03_05060</name>
</gene>
<proteinExistence type="predicted"/>
<evidence type="ECO:0000313" key="3">
    <source>
        <dbReference type="Proteomes" id="UP000315889"/>
    </source>
</evidence>
<dbReference type="InterPro" id="IPR001279">
    <property type="entry name" value="Metallo-B-lactamas"/>
</dbReference>
<comment type="caution">
    <text evidence="2">The sequence shown here is derived from an EMBL/GenBank/DDBJ whole genome shotgun (WGS) entry which is preliminary data.</text>
</comment>
<dbReference type="InterPro" id="IPR036866">
    <property type="entry name" value="RibonucZ/Hydroxyglut_hydro"/>
</dbReference>
<sequence length="253" mass="27570">MRFASLGSGSKGNSTIVESDTACVMVDCGFGLRSACERLERVGKSPEDLTAIIVTHEHSDHWKGVGALSAKYNIPVYLSAGSFKAKEIQSGESLFNCIDSHTDFHVGDICIKPVPVPHDAREPIQYILSNGKVQLGILTDLGHFTPYVVSSYSKCDALLLECNYDYDMLLDGPYPRFLKDRVSGMFGHLSNTQAADLLLSLDLSRLKTLVIGHVSAKNNDVSLIKTAIEPVCGENIALSFADQEFGSPWIDVK</sequence>
<dbReference type="Proteomes" id="UP000315889">
    <property type="component" value="Unassembled WGS sequence"/>
</dbReference>
<organism evidence="2 3">
    <name type="scientific">SAR92 clade bacterium</name>
    <dbReference type="NCBI Taxonomy" id="2315479"/>
    <lineage>
        <taxon>Bacteria</taxon>
        <taxon>Pseudomonadati</taxon>
        <taxon>Pseudomonadota</taxon>
        <taxon>Gammaproteobacteria</taxon>
        <taxon>Cellvibrionales</taxon>
        <taxon>Porticoccaceae</taxon>
        <taxon>SAR92 clade</taxon>
    </lineage>
</organism>
<dbReference type="SMART" id="SM00849">
    <property type="entry name" value="Lactamase_B"/>
    <property type="match status" value="1"/>
</dbReference>
<reference evidence="2 3" key="1">
    <citation type="submission" date="2019-02" db="EMBL/GenBank/DDBJ databases">
        <title>Prokaryotic population dynamics and viral predation in marine succession experiment using metagenomics: the confinement effect.</title>
        <authorList>
            <person name="Haro-Moreno J.M."/>
            <person name="Rodriguez-Valera F."/>
            <person name="Lopez-Perez M."/>
        </authorList>
    </citation>
    <scope>NUCLEOTIDE SEQUENCE [LARGE SCALE GENOMIC DNA]</scope>
    <source>
        <strain evidence="2">MED-G170</strain>
    </source>
</reference>
<keyword evidence="2" id="KW-0378">Hydrolase</keyword>
<evidence type="ECO:0000313" key="2">
    <source>
        <dbReference type="EMBL" id="RZO20287.1"/>
    </source>
</evidence>
<evidence type="ECO:0000259" key="1">
    <source>
        <dbReference type="SMART" id="SM00849"/>
    </source>
</evidence>
<dbReference type="AlphaFoldDB" id="A0A520MGH3"/>
<dbReference type="Gene3D" id="3.60.15.10">
    <property type="entry name" value="Ribonuclease Z/Hydroxyacylglutathione hydrolase-like"/>
    <property type="match status" value="1"/>
</dbReference>
<protein>
    <submittedName>
        <fullName evidence="2">MBL fold metallo-hydrolase</fullName>
    </submittedName>
</protein>
<dbReference type="SUPFAM" id="SSF56281">
    <property type="entry name" value="Metallo-hydrolase/oxidoreductase"/>
    <property type="match status" value="1"/>
</dbReference>
<dbReference type="PANTHER" id="PTHR47619">
    <property type="entry name" value="METALLO-HYDROLASE YYCJ-RELATED"/>
    <property type="match status" value="1"/>
</dbReference>
<feature type="domain" description="Metallo-beta-lactamase" evidence="1">
    <location>
        <begin position="11"/>
        <end position="188"/>
    </location>
</feature>
<dbReference type="EMBL" id="SHBP01000005">
    <property type="protein sequence ID" value="RZO20287.1"/>
    <property type="molecule type" value="Genomic_DNA"/>
</dbReference>